<comment type="caution">
    <text evidence="3">The sequence shown here is derived from an EMBL/GenBank/DDBJ whole genome shotgun (WGS) entry which is preliminary data.</text>
</comment>
<dbReference type="EMBL" id="CAKKLH010000235">
    <property type="protein sequence ID" value="CAH0106818.1"/>
    <property type="molecule type" value="Genomic_DNA"/>
</dbReference>
<evidence type="ECO:0000313" key="4">
    <source>
        <dbReference type="Proteomes" id="UP000789390"/>
    </source>
</evidence>
<evidence type="ECO:0000313" key="3">
    <source>
        <dbReference type="EMBL" id="CAH0106818.1"/>
    </source>
</evidence>
<feature type="compositionally biased region" description="Basic and acidic residues" evidence="1">
    <location>
        <begin position="147"/>
        <end position="158"/>
    </location>
</feature>
<keyword evidence="4" id="KW-1185">Reference proteome</keyword>
<organism evidence="3 4">
    <name type="scientific">Daphnia galeata</name>
    <dbReference type="NCBI Taxonomy" id="27404"/>
    <lineage>
        <taxon>Eukaryota</taxon>
        <taxon>Metazoa</taxon>
        <taxon>Ecdysozoa</taxon>
        <taxon>Arthropoda</taxon>
        <taxon>Crustacea</taxon>
        <taxon>Branchiopoda</taxon>
        <taxon>Diplostraca</taxon>
        <taxon>Cladocera</taxon>
        <taxon>Anomopoda</taxon>
        <taxon>Daphniidae</taxon>
        <taxon>Daphnia</taxon>
    </lineage>
</organism>
<feature type="compositionally biased region" description="Basic and acidic residues" evidence="1">
    <location>
        <begin position="119"/>
        <end position="128"/>
    </location>
</feature>
<dbReference type="Proteomes" id="UP000789390">
    <property type="component" value="Unassembled WGS sequence"/>
</dbReference>
<proteinExistence type="predicted"/>
<evidence type="ECO:0000256" key="1">
    <source>
        <dbReference type="SAM" id="MobiDB-lite"/>
    </source>
</evidence>
<evidence type="ECO:0000256" key="2">
    <source>
        <dbReference type="SAM" id="SignalP"/>
    </source>
</evidence>
<reference evidence="3" key="1">
    <citation type="submission" date="2021-11" db="EMBL/GenBank/DDBJ databases">
        <authorList>
            <person name="Schell T."/>
        </authorList>
    </citation>
    <scope>NUCLEOTIDE SEQUENCE</scope>
    <source>
        <strain evidence="3">M5</strain>
    </source>
</reference>
<feature type="region of interest" description="Disordered" evidence="1">
    <location>
        <begin position="118"/>
        <end position="158"/>
    </location>
</feature>
<gene>
    <name evidence="3" type="ORF">DGAL_LOCUS9978</name>
</gene>
<sequence length="158" mass="18109">MQFAKLITFIVVTCVALQINGLPLINNSNQTGAEHKVDYHLLEHWKDYHLFPHWVSEIGEIALFALDYVWHHDVVERIQEVDDQVSEINGKLDALLATSPAASQLFFQLKKSPLEADDESGRDLKFHPDVINNPSGTKPEIRRKKITKSEGKKIQNYY</sequence>
<dbReference type="AlphaFoldDB" id="A0A8J2WL24"/>
<protein>
    <submittedName>
        <fullName evidence="3">Uncharacterized protein</fullName>
    </submittedName>
</protein>
<keyword evidence="2" id="KW-0732">Signal</keyword>
<feature type="chain" id="PRO_5035247753" evidence="2">
    <location>
        <begin position="22"/>
        <end position="158"/>
    </location>
</feature>
<accession>A0A8J2WL24</accession>
<dbReference type="OrthoDB" id="6334422at2759"/>
<name>A0A8J2WL24_9CRUS</name>
<feature type="signal peptide" evidence="2">
    <location>
        <begin position="1"/>
        <end position="21"/>
    </location>
</feature>